<dbReference type="InterPro" id="IPR001537">
    <property type="entry name" value="SpoU_MeTrfase"/>
</dbReference>
<dbReference type="PANTHER" id="PTHR46429">
    <property type="entry name" value="23S RRNA (GUANOSINE-2'-O-)-METHYLTRANSFERASE RLMB"/>
    <property type="match status" value="1"/>
</dbReference>
<evidence type="ECO:0000313" key="6">
    <source>
        <dbReference type="EMBL" id="KFA93268.1"/>
    </source>
</evidence>
<sequence>MRQRSSRGSERGEQRGERGGGRERGAERSEQRYVYGVNPVLESLRAHAERVERLFVTEGQLAAKAAAEIFSRARDAGIRVERVPRERLAVLADGGVHQGVVAELRGFEYAELEELLEAAGKSGRPALLVVLDGIQDPHNFGAIIRSAHAMGAHGVVIAKDRAVPVTGVVAKASAGAVEHCPIARVVNLSRTLEELKEAGVWIAAADPHSKQPLWSARLDGPLAVVVGAEGAGVRQGVLEHCDFRLGIPMLGQVGSLNASVSASILLYEAARQRGTSRPGAGS</sequence>
<dbReference type="InterPro" id="IPR029064">
    <property type="entry name" value="Ribosomal_eL30-like_sf"/>
</dbReference>
<name>A0A084SXT3_9BACT</name>
<dbReference type="CDD" id="cd18103">
    <property type="entry name" value="SpoU-like_RlmB"/>
    <property type="match status" value="1"/>
</dbReference>
<dbReference type="PANTHER" id="PTHR46429:SF1">
    <property type="entry name" value="23S RRNA (GUANOSINE-2'-O-)-METHYLTRANSFERASE RLMB"/>
    <property type="match status" value="1"/>
</dbReference>
<evidence type="ECO:0000256" key="2">
    <source>
        <dbReference type="ARBA" id="ARBA00022603"/>
    </source>
</evidence>
<keyword evidence="3 6" id="KW-0808">Transferase</keyword>
<dbReference type="Gene3D" id="3.40.1280.10">
    <property type="match status" value="1"/>
</dbReference>
<proteinExistence type="inferred from homology"/>
<evidence type="ECO:0000256" key="1">
    <source>
        <dbReference type="ARBA" id="ARBA00007228"/>
    </source>
</evidence>
<dbReference type="RefSeq" id="WP_043392839.1">
    <property type="nucleotide sequence ID" value="NZ_JPMI01000061.1"/>
</dbReference>
<keyword evidence="2 6" id="KW-0489">Methyltransferase</keyword>
<dbReference type="FunFam" id="3.40.1280.10:FF:000008">
    <property type="entry name" value="Group 3 RNA methyltransferase TrmH"/>
    <property type="match status" value="1"/>
</dbReference>
<dbReference type="GO" id="GO:0008173">
    <property type="term" value="F:RNA methyltransferase activity"/>
    <property type="evidence" value="ECO:0007669"/>
    <property type="project" value="InterPro"/>
</dbReference>
<organism evidence="6 7">
    <name type="scientific">Archangium violaceum Cb vi76</name>
    <dbReference type="NCBI Taxonomy" id="1406225"/>
    <lineage>
        <taxon>Bacteria</taxon>
        <taxon>Pseudomonadati</taxon>
        <taxon>Myxococcota</taxon>
        <taxon>Myxococcia</taxon>
        <taxon>Myxococcales</taxon>
        <taxon>Cystobacterineae</taxon>
        <taxon>Archangiaceae</taxon>
        <taxon>Archangium</taxon>
    </lineage>
</organism>
<dbReference type="GO" id="GO:0003723">
    <property type="term" value="F:RNA binding"/>
    <property type="evidence" value="ECO:0007669"/>
    <property type="project" value="InterPro"/>
</dbReference>
<dbReference type="InterPro" id="IPR004441">
    <property type="entry name" value="rRNA_MeTrfase_TrmH"/>
</dbReference>
<evidence type="ECO:0000256" key="4">
    <source>
        <dbReference type="SAM" id="MobiDB-lite"/>
    </source>
</evidence>
<dbReference type="GO" id="GO:0006396">
    <property type="term" value="P:RNA processing"/>
    <property type="evidence" value="ECO:0007669"/>
    <property type="project" value="InterPro"/>
</dbReference>
<dbReference type="Gene3D" id="3.30.1330.30">
    <property type="match status" value="1"/>
</dbReference>
<evidence type="ECO:0000256" key="3">
    <source>
        <dbReference type="ARBA" id="ARBA00022679"/>
    </source>
</evidence>
<dbReference type="Pfam" id="PF00588">
    <property type="entry name" value="SpoU_methylase"/>
    <property type="match status" value="1"/>
</dbReference>
<dbReference type="GO" id="GO:0032259">
    <property type="term" value="P:methylation"/>
    <property type="evidence" value="ECO:0007669"/>
    <property type="project" value="UniProtKB-KW"/>
</dbReference>
<protein>
    <submittedName>
        <fullName evidence="6">RNA methyltransferase</fullName>
    </submittedName>
</protein>
<dbReference type="NCBIfam" id="TIGR00186">
    <property type="entry name" value="rRNA_methyl_3"/>
    <property type="match status" value="1"/>
</dbReference>
<feature type="domain" description="RNA 2-O ribose methyltransferase substrate binding" evidence="5">
    <location>
        <begin position="33"/>
        <end position="110"/>
    </location>
</feature>
<dbReference type="SMART" id="SM00967">
    <property type="entry name" value="SpoU_sub_bind"/>
    <property type="match status" value="1"/>
</dbReference>
<dbReference type="AlphaFoldDB" id="A0A084SXT3"/>
<comment type="caution">
    <text evidence="6">The sequence shown here is derived from an EMBL/GenBank/DDBJ whole genome shotgun (WGS) entry which is preliminary data.</text>
</comment>
<gene>
    <name evidence="6" type="ORF">Q664_10395</name>
</gene>
<dbReference type="EMBL" id="JPMI01000061">
    <property type="protein sequence ID" value="KFA93268.1"/>
    <property type="molecule type" value="Genomic_DNA"/>
</dbReference>
<dbReference type="Pfam" id="PF08032">
    <property type="entry name" value="SpoU_sub_bind"/>
    <property type="match status" value="1"/>
</dbReference>
<evidence type="ECO:0000259" key="5">
    <source>
        <dbReference type="SMART" id="SM00967"/>
    </source>
</evidence>
<dbReference type="InterPro" id="IPR013123">
    <property type="entry name" value="SpoU_subst-bd"/>
</dbReference>
<dbReference type="SUPFAM" id="SSF55315">
    <property type="entry name" value="L30e-like"/>
    <property type="match status" value="1"/>
</dbReference>
<dbReference type="Proteomes" id="UP000028547">
    <property type="component" value="Unassembled WGS sequence"/>
</dbReference>
<dbReference type="SUPFAM" id="SSF75217">
    <property type="entry name" value="alpha/beta knot"/>
    <property type="match status" value="1"/>
</dbReference>
<dbReference type="InterPro" id="IPR029026">
    <property type="entry name" value="tRNA_m1G_MTases_N"/>
</dbReference>
<feature type="compositionally biased region" description="Basic and acidic residues" evidence="4">
    <location>
        <begin position="7"/>
        <end position="29"/>
    </location>
</feature>
<accession>A0A084SXT3</accession>
<dbReference type="GO" id="GO:0005829">
    <property type="term" value="C:cytosol"/>
    <property type="evidence" value="ECO:0007669"/>
    <property type="project" value="TreeGrafter"/>
</dbReference>
<dbReference type="InterPro" id="IPR029028">
    <property type="entry name" value="Alpha/beta_knot_MTases"/>
</dbReference>
<comment type="similarity">
    <text evidence="1">Belongs to the class IV-like SAM-binding methyltransferase superfamily. RNA methyltransferase TrmH family.</text>
</comment>
<evidence type="ECO:0000313" key="7">
    <source>
        <dbReference type="Proteomes" id="UP000028547"/>
    </source>
</evidence>
<reference evidence="6 7" key="1">
    <citation type="submission" date="2014-07" db="EMBL/GenBank/DDBJ databases">
        <title>Draft Genome Sequence of Gephyronic Acid Producer, Cystobacter violaceus Strain Cb vi76.</title>
        <authorList>
            <person name="Stevens D.C."/>
            <person name="Young J."/>
            <person name="Carmichael R."/>
            <person name="Tan J."/>
            <person name="Taylor R.E."/>
        </authorList>
    </citation>
    <scope>NUCLEOTIDE SEQUENCE [LARGE SCALE GENOMIC DNA]</scope>
    <source>
        <strain evidence="6 7">Cb vi76</strain>
    </source>
</reference>
<feature type="region of interest" description="Disordered" evidence="4">
    <location>
        <begin position="1"/>
        <end position="29"/>
    </location>
</feature>